<reference evidence="1 2" key="1">
    <citation type="submission" date="2024-04" db="EMBL/GenBank/DDBJ databases">
        <authorList>
            <person name="Fracassetti M."/>
        </authorList>
    </citation>
    <scope>NUCLEOTIDE SEQUENCE [LARGE SCALE GENOMIC DNA]</scope>
</reference>
<evidence type="ECO:0000313" key="2">
    <source>
        <dbReference type="Proteomes" id="UP001497516"/>
    </source>
</evidence>
<evidence type="ECO:0000313" key="1">
    <source>
        <dbReference type="EMBL" id="CAL1377418.1"/>
    </source>
</evidence>
<dbReference type="PANTHER" id="PTHR47150:SF5">
    <property type="entry name" value="OS07G0546750 PROTEIN"/>
    <property type="match status" value="1"/>
</dbReference>
<dbReference type="PANTHER" id="PTHR47150">
    <property type="entry name" value="OS12G0169200 PROTEIN"/>
    <property type="match status" value="1"/>
</dbReference>
<name>A0AAV2DUZ0_9ROSI</name>
<proteinExistence type="predicted"/>
<dbReference type="Proteomes" id="UP001497516">
    <property type="component" value="Chromosome 3"/>
</dbReference>
<sequence length="142" mass="16308">MNDIVQYDDYFKQGLDVVGRDSFSPHLKLTSAFGMLAYGCSTYSLDETCRIAESIVLLCLRKFFSAITSTNYAQYLHAPTVDDNRHLLHHVAQRGFPHMIVSIDCMHWEWKNCPTGWAGQFTGHKKKPKIFLEVVASYNTWI</sequence>
<dbReference type="Pfam" id="PF04827">
    <property type="entry name" value="Plant_tran"/>
    <property type="match status" value="1"/>
</dbReference>
<keyword evidence="2" id="KW-1185">Reference proteome</keyword>
<dbReference type="EMBL" id="OZ034816">
    <property type="protein sequence ID" value="CAL1377418.1"/>
    <property type="molecule type" value="Genomic_DNA"/>
</dbReference>
<dbReference type="InterPro" id="IPR006912">
    <property type="entry name" value="Harbinger_derived_prot"/>
</dbReference>
<organism evidence="1 2">
    <name type="scientific">Linum trigynum</name>
    <dbReference type="NCBI Taxonomy" id="586398"/>
    <lineage>
        <taxon>Eukaryota</taxon>
        <taxon>Viridiplantae</taxon>
        <taxon>Streptophyta</taxon>
        <taxon>Embryophyta</taxon>
        <taxon>Tracheophyta</taxon>
        <taxon>Spermatophyta</taxon>
        <taxon>Magnoliopsida</taxon>
        <taxon>eudicotyledons</taxon>
        <taxon>Gunneridae</taxon>
        <taxon>Pentapetalae</taxon>
        <taxon>rosids</taxon>
        <taxon>fabids</taxon>
        <taxon>Malpighiales</taxon>
        <taxon>Linaceae</taxon>
        <taxon>Linum</taxon>
    </lineage>
</organism>
<dbReference type="AlphaFoldDB" id="A0AAV2DUZ0"/>
<accession>A0AAV2DUZ0</accession>
<protein>
    <submittedName>
        <fullName evidence="1">Uncharacterized protein</fullName>
    </submittedName>
</protein>
<gene>
    <name evidence="1" type="ORF">LTRI10_LOCUS19071</name>
</gene>